<feature type="compositionally biased region" description="Low complexity" evidence="4">
    <location>
        <begin position="1203"/>
        <end position="1220"/>
    </location>
</feature>
<evidence type="ECO:0000256" key="2">
    <source>
        <dbReference type="ARBA" id="ARBA00022634"/>
    </source>
</evidence>
<feature type="domain" description="UmuC" evidence="6">
    <location>
        <begin position="493"/>
        <end position="725"/>
    </location>
</feature>
<feature type="region of interest" description="Disordered" evidence="4">
    <location>
        <begin position="1"/>
        <end position="27"/>
    </location>
</feature>
<proteinExistence type="inferred from homology"/>
<dbReference type="RefSeq" id="XP_062791106.1">
    <property type="nucleotide sequence ID" value="XM_062935055.1"/>
</dbReference>
<keyword evidence="3" id="KW-0808">Transferase</keyword>
<evidence type="ECO:0000256" key="1">
    <source>
        <dbReference type="ARBA" id="ARBA00010945"/>
    </source>
</evidence>
<feature type="region of interest" description="Disordered" evidence="4">
    <location>
        <begin position="905"/>
        <end position="942"/>
    </location>
</feature>
<dbReference type="InterPro" id="IPR017961">
    <property type="entry name" value="DNA_pol_Y-fam_little_finger"/>
</dbReference>
<feature type="compositionally biased region" description="Polar residues" evidence="4">
    <location>
        <begin position="1066"/>
        <end position="1075"/>
    </location>
</feature>
<feature type="compositionally biased region" description="Basic and acidic residues" evidence="4">
    <location>
        <begin position="1347"/>
        <end position="1356"/>
    </location>
</feature>
<feature type="compositionally biased region" description="Polar residues" evidence="4">
    <location>
        <begin position="336"/>
        <end position="345"/>
    </location>
</feature>
<evidence type="ECO:0000256" key="3">
    <source>
        <dbReference type="ARBA" id="ARBA00022679"/>
    </source>
</evidence>
<accession>A0ABZ1D076</accession>
<feature type="region of interest" description="Disordered" evidence="4">
    <location>
        <begin position="981"/>
        <end position="1023"/>
    </location>
</feature>
<protein>
    <recommendedName>
        <fullName evidence="9">DNA repair protein REV1</fullName>
    </recommendedName>
</protein>
<dbReference type="Gene3D" id="3.40.1170.60">
    <property type="match status" value="1"/>
</dbReference>
<evidence type="ECO:0008006" key="9">
    <source>
        <dbReference type="Google" id="ProtNLM"/>
    </source>
</evidence>
<dbReference type="Gene3D" id="3.40.50.10190">
    <property type="entry name" value="BRCT domain"/>
    <property type="match status" value="1"/>
</dbReference>
<dbReference type="InterPro" id="IPR053848">
    <property type="entry name" value="IMS_HHH_1"/>
</dbReference>
<feature type="compositionally biased region" description="Acidic residues" evidence="4">
    <location>
        <begin position="617"/>
        <end position="633"/>
    </location>
</feature>
<dbReference type="InterPro" id="IPR031991">
    <property type="entry name" value="Rev1_C"/>
</dbReference>
<feature type="compositionally biased region" description="Polar residues" evidence="4">
    <location>
        <begin position="918"/>
        <end position="931"/>
    </location>
</feature>
<feature type="region of interest" description="Disordered" evidence="4">
    <location>
        <begin position="267"/>
        <end position="377"/>
    </location>
</feature>
<dbReference type="InterPro" id="IPR025527">
    <property type="entry name" value="HUWE1/Rev1_UBM"/>
</dbReference>
<dbReference type="PANTHER" id="PTHR45990">
    <property type="entry name" value="DNA REPAIR PROTEIN REV1"/>
    <property type="match status" value="1"/>
</dbReference>
<feature type="region of interest" description="Disordered" evidence="4">
    <location>
        <begin position="1191"/>
        <end position="1239"/>
    </location>
</feature>
<dbReference type="Proteomes" id="UP001329825">
    <property type="component" value="Chromosome 4"/>
</dbReference>
<dbReference type="Gene3D" id="3.30.70.270">
    <property type="match status" value="2"/>
</dbReference>
<dbReference type="Pfam" id="PF16589">
    <property type="entry name" value="BRCT_2"/>
    <property type="match status" value="1"/>
</dbReference>
<gene>
    <name evidence="7" type="ORF">IL334_003321</name>
</gene>
<dbReference type="PROSITE" id="PS50172">
    <property type="entry name" value="BRCT"/>
    <property type="match status" value="1"/>
</dbReference>
<dbReference type="Pfam" id="PF11799">
    <property type="entry name" value="IMS_C"/>
    <property type="match status" value="1"/>
</dbReference>
<keyword evidence="2" id="KW-0237">DNA synthesis</keyword>
<dbReference type="Gene3D" id="6.10.250.1630">
    <property type="match status" value="1"/>
</dbReference>
<dbReference type="GeneID" id="87955452"/>
<dbReference type="SUPFAM" id="SSF52113">
    <property type="entry name" value="BRCT domain"/>
    <property type="match status" value="1"/>
</dbReference>
<dbReference type="InterPro" id="IPR043128">
    <property type="entry name" value="Rev_trsase/Diguanyl_cyclase"/>
</dbReference>
<dbReference type="SUPFAM" id="SSF56672">
    <property type="entry name" value="DNA/RNA polymerases"/>
    <property type="match status" value="1"/>
</dbReference>
<dbReference type="EMBL" id="CP141884">
    <property type="protein sequence ID" value="WRT66366.1"/>
    <property type="molecule type" value="Genomic_DNA"/>
</dbReference>
<evidence type="ECO:0000313" key="7">
    <source>
        <dbReference type="EMBL" id="WRT66366.1"/>
    </source>
</evidence>
<name>A0ABZ1D076_9TREE</name>
<feature type="region of interest" description="Disordered" evidence="4">
    <location>
        <begin position="42"/>
        <end position="103"/>
    </location>
</feature>
<evidence type="ECO:0000259" key="5">
    <source>
        <dbReference type="PROSITE" id="PS50172"/>
    </source>
</evidence>
<dbReference type="SUPFAM" id="SSF100879">
    <property type="entry name" value="Lesion bypass DNA polymerase (Y-family), little finger domain"/>
    <property type="match status" value="1"/>
</dbReference>
<dbReference type="InterPro" id="IPR036420">
    <property type="entry name" value="BRCT_dom_sf"/>
</dbReference>
<comment type="similarity">
    <text evidence="1">Belongs to the DNA polymerase type-Y family.</text>
</comment>
<dbReference type="Gene3D" id="1.20.58.1280">
    <property type="entry name" value="DNA repair protein Rev1, C-terminal domain"/>
    <property type="match status" value="1"/>
</dbReference>
<dbReference type="PROSITE" id="PS50173">
    <property type="entry name" value="UMUC"/>
    <property type="match status" value="1"/>
</dbReference>
<evidence type="ECO:0000313" key="8">
    <source>
        <dbReference type="Proteomes" id="UP001329825"/>
    </source>
</evidence>
<feature type="compositionally biased region" description="Basic residues" evidence="4">
    <location>
        <begin position="1078"/>
        <end position="1088"/>
    </location>
</feature>
<feature type="compositionally biased region" description="Basic and acidic residues" evidence="4">
    <location>
        <begin position="311"/>
        <end position="321"/>
    </location>
</feature>
<dbReference type="CDD" id="cd01701">
    <property type="entry name" value="PolY_Rev1"/>
    <property type="match status" value="1"/>
</dbReference>
<dbReference type="Pfam" id="PF21999">
    <property type="entry name" value="IMS_HHH_1"/>
    <property type="match status" value="1"/>
</dbReference>
<organism evidence="7 8">
    <name type="scientific">Kwoniella shivajii</name>
    <dbReference type="NCBI Taxonomy" id="564305"/>
    <lineage>
        <taxon>Eukaryota</taxon>
        <taxon>Fungi</taxon>
        <taxon>Dikarya</taxon>
        <taxon>Basidiomycota</taxon>
        <taxon>Agaricomycotina</taxon>
        <taxon>Tremellomycetes</taxon>
        <taxon>Tremellales</taxon>
        <taxon>Cryptococcaceae</taxon>
        <taxon>Kwoniella</taxon>
    </lineage>
</organism>
<dbReference type="InterPro" id="IPR038401">
    <property type="entry name" value="Rev1_C_sf"/>
</dbReference>
<dbReference type="PANTHER" id="PTHR45990:SF1">
    <property type="entry name" value="DNA REPAIR PROTEIN REV1"/>
    <property type="match status" value="1"/>
</dbReference>
<feature type="domain" description="BRCT" evidence="5">
    <location>
        <begin position="161"/>
        <end position="249"/>
    </location>
</feature>
<feature type="compositionally biased region" description="Basic and acidic residues" evidence="4">
    <location>
        <begin position="287"/>
        <end position="301"/>
    </location>
</feature>
<feature type="compositionally biased region" description="Basic and acidic residues" evidence="4">
    <location>
        <begin position="634"/>
        <end position="645"/>
    </location>
</feature>
<evidence type="ECO:0000259" key="6">
    <source>
        <dbReference type="PROSITE" id="PS50173"/>
    </source>
</evidence>
<feature type="compositionally biased region" description="Polar residues" evidence="4">
    <location>
        <begin position="93"/>
        <end position="102"/>
    </location>
</feature>
<dbReference type="InterPro" id="IPR036775">
    <property type="entry name" value="DNA_pol_Y-fam_lit_finger_sf"/>
</dbReference>
<dbReference type="Gene3D" id="6.10.250.1490">
    <property type="match status" value="1"/>
</dbReference>
<dbReference type="InterPro" id="IPR001357">
    <property type="entry name" value="BRCT_dom"/>
</dbReference>
<dbReference type="Gene3D" id="3.30.1490.100">
    <property type="entry name" value="DNA polymerase, Y-family, little finger domain"/>
    <property type="match status" value="1"/>
</dbReference>
<dbReference type="Gene3D" id="1.10.150.20">
    <property type="entry name" value="5' to 3' exonuclease, C-terminal subdomain"/>
    <property type="match status" value="1"/>
</dbReference>
<feature type="region of interest" description="Disordered" evidence="4">
    <location>
        <begin position="1329"/>
        <end position="1376"/>
    </location>
</feature>
<feature type="compositionally biased region" description="Basic and acidic residues" evidence="4">
    <location>
        <begin position="905"/>
        <end position="915"/>
    </location>
</feature>
<feature type="region of interest" description="Disordered" evidence="4">
    <location>
        <begin position="1045"/>
        <end position="1088"/>
    </location>
</feature>
<feature type="region of interest" description="Disordered" evidence="4">
    <location>
        <begin position="614"/>
        <end position="651"/>
    </location>
</feature>
<dbReference type="Pfam" id="PF14377">
    <property type="entry name" value="UBM"/>
    <property type="match status" value="2"/>
</dbReference>
<sequence>MSQQRYEDGTPSSPPPPPSNVSSFPLSSPTFWTEAAAVSLPSPPSIRIKRQRNDHLSSPQSDYTVLPELELQGVKDEDDDERHNLKKGRFDSPSESNSTTLSYLPKRSDLIDFNDPHSYLQNPEYAPNKFGDIGDYMRKKEIKVQTQNRDIALAAAIGEGGLPQIFKGLSFYINGNTHPPMEELRKLILQRGGEVRPVLRNKGMVKFIIAPMLTQSKFKQFQNYKVVTEGWITTSCEKGKLLDWTNWKLQILGGWEQNSRKGMEGFFKSQQNPTQQREEEGEEDAKAEEAKDELGKIDEMIASKPNVPRHQNVENEPRAKLESTTPAPERPASPIRLSSITQSLLTPYRPPTIPISPRKSPSLGQTSKAEGSPAPLPAKIQKPEGAWEYYHSTESNENAAKALKSDEWRAKNTAERGNEGGFIDGYYQNSRLHHLSTWKSELKVLVADAQKRSDELSLSTPSASTIPLFSLANSTLPTSRTGVSGTGSGEKVIFHVDFDCFFVSCGLATRPHLKGKPTVVCHSQAGKGASSTSEIASCSYEARAKGVKNGMSLGRARTLVGDELQTIPYEFETYKKYSLAFYTVLMGYADELQAVSVDEALIDATSAVNARAMAPEEASEEHEDVVLEDEQEEMNGHDSQEESKERRTRTIRRNRDPAVEVAEKIRDEVRKLTDGCEVSIGISHNILLAKLATRSAKPAGVAHLLPGDIPDFLAPLDVEGFPSIGYSIKSKIEEKFGSTTVSGLLGVNKLSFQRVLGPKTGGMLFDYLRGVDERRLEPDKTRKSVSAEMNYGIRFKNQDQAEICINDLAAEVAKRMKNVNVKGKQITLKLMKRHPEAPIEPPKFLGHGWCETSNRSATLSGPRGGGPTDDPEILGKECLRLLRAMRLDPVELRGVGIQVTKLDSEEKDKIKDRETGQGLLSFQPKSRQNQPKAPKIDKPISTMKIDKLESENSDSSKRVSVSPIQLEISDQIEIVHDVEMSRSPSVEEPLINGKSPSPEPQPVAGPSRLPVTIKQDDEDKGIDPSFLAALPASLQEEVKRDYYAQSRSRSSRAASERAHPVEPIVESSQRATTVSPMKKQKHSAAHITRQLRPKVKTHLKANQLAEQPLFNAWSKAQQQQSPQEIVDLTGSDPIPPLHQDGEEGDIDGYRTSDLRELGLDIEVFQALPAEMRKEVFEEEQRKAGRRKILLRPGTGNFSRGPESISRGRSISHSISPSKQRIGPGSISSHNGTGTKGKESMMPCIKISKSSKPALFKATELEDILKVIEQWIESRNGNGPAKKDSVKVKNWLLKSIQLASGLKGIETVVEVLKFMQIVLREKWPLQESFSAPRAGREGIEGRNAGDSGRQRQGKDGDGDGEGEGEVEGDEEENRAGKEWWETWKEYKDEIQLQARKSLGAELKI</sequence>
<dbReference type="InterPro" id="IPR043502">
    <property type="entry name" value="DNA/RNA_pol_sf"/>
</dbReference>
<keyword evidence="8" id="KW-1185">Reference proteome</keyword>
<evidence type="ECO:0000256" key="4">
    <source>
        <dbReference type="SAM" id="MobiDB-lite"/>
    </source>
</evidence>
<reference evidence="7 8" key="1">
    <citation type="submission" date="2024-01" db="EMBL/GenBank/DDBJ databases">
        <title>Comparative genomics of Cryptococcus and Kwoniella reveals pathogenesis evolution and contrasting modes of karyotype evolution via chromosome fusion or intercentromeric recombination.</title>
        <authorList>
            <person name="Coelho M.A."/>
            <person name="David-Palma M."/>
            <person name="Shea T."/>
            <person name="Bowers K."/>
            <person name="McGinley-Smith S."/>
            <person name="Mohammad A.W."/>
            <person name="Gnirke A."/>
            <person name="Yurkov A.M."/>
            <person name="Nowrousian M."/>
            <person name="Sun S."/>
            <person name="Cuomo C.A."/>
            <person name="Heitman J."/>
        </authorList>
    </citation>
    <scope>NUCLEOTIDE SEQUENCE [LARGE SCALE GENOMIC DNA]</scope>
    <source>
        <strain evidence="7">CBS 11374</strain>
    </source>
</reference>
<feature type="compositionally biased region" description="Acidic residues" evidence="4">
    <location>
        <begin position="1357"/>
        <end position="1371"/>
    </location>
</feature>
<dbReference type="InterPro" id="IPR001126">
    <property type="entry name" value="UmuC"/>
</dbReference>
<dbReference type="SMART" id="SM00292">
    <property type="entry name" value="BRCT"/>
    <property type="match status" value="1"/>
</dbReference>
<dbReference type="Pfam" id="PF16727">
    <property type="entry name" value="REV1_C"/>
    <property type="match status" value="1"/>
</dbReference>
<dbReference type="Pfam" id="PF00817">
    <property type="entry name" value="IMS"/>
    <property type="match status" value="1"/>
</dbReference>